<dbReference type="Proteomes" id="UP000318017">
    <property type="component" value="Chromosome"/>
</dbReference>
<keyword evidence="2" id="KW-1185">Reference proteome</keyword>
<name>A0A518G7P7_9BACT</name>
<protein>
    <recommendedName>
        <fullName evidence="3">DUF2383 domain-containing protein</fullName>
    </recommendedName>
</protein>
<evidence type="ECO:0008006" key="3">
    <source>
        <dbReference type="Google" id="ProtNLM"/>
    </source>
</evidence>
<accession>A0A518G7P7</accession>
<organism evidence="1 2">
    <name type="scientific">Aureliella helgolandensis</name>
    <dbReference type="NCBI Taxonomy" id="2527968"/>
    <lineage>
        <taxon>Bacteria</taxon>
        <taxon>Pseudomonadati</taxon>
        <taxon>Planctomycetota</taxon>
        <taxon>Planctomycetia</taxon>
        <taxon>Pirellulales</taxon>
        <taxon>Pirellulaceae</taxon>
        <taxon>Aureliella</taxon>
    </lineage>
</organism>
<gene>
    <name evidence="1" type="ORF">Q31a_29300</name>
</gene>
<dbReference type="EMBL" id="CP036298">
    <property type="protein sequence ID" value="QDV24610.1"/>
    <property type="molecule type" value="Genomic_DNA"/>
</dbReference>
<proteinExistence type="predicted"/>
<dbReference type="KEGG" id="ahel:Q31a_29300"/>
<dbReference type="OrthoDB" id="273035at2"/>
<sequence>MNQPNTIFDILVMLADYHRQRAAQYEKLGVASEDPRAKILLERLVELETQSMKVIQSEMQHITPDHSTYLLSGPKLSVAALHASECCCAGEPNFQETLACALTSDGRVDELLDRIEDCSAAPSVLELAQRLRELEHTKVLQIAKFTRED</sequence>
<reference evidence="1 2" key="1">
    <citation type="submission" date="2019-02" db="EMBL/GenBank/DDBJ databases">
        <title>Deep-cultivation of Planctomycetes and their phenomic and genomic characterization uncovers novel biology.</title>
        <authorList>
            <person name="Wiegand S."/>
            <person name="Jogler M."/>
            <person name="Boedeker C."/>
            <person name="Pinto D."/>
            <person name="Vollmers J."/>
            <person name="Rivas-Marin E."/>
            <person name="Kohn T."/>
            <person name="Peeters S.H."/>
            <person name="Heuer A."/>
            <person name="Rast P."/>
            <person name="Oberbeckmann S."/>
            <person name="Bunk B."/>
            <person name="Jeske O."/>
            <person name="Meyerdierks A."/>
            <person name="Storesund J.E."/>
            <person name="Kallscheuer N."/>
            <person name="Luecker S."/>
            <person name="Lage O.M."/>
            <person name="Pohl T."/>
            <person name="Merkel B.J."/>
            <person name="Hornburger P."/>
            <person name="Mueller R.-W."/>
            <person name="Bruemmer F."/>
            <person name="Labrenz M."/>
            <person name="Spormann A.M."/>
            <person name="Op den Camp H."/>
            <person name="Overmann J."/>
            <person name="Amann R."/>
            <person name="Jetten M.S.M."/>
            <person name="Mascher T."/>
            <person name="Medema M.H."/>
            <person name="Devos D.P."/>
            <person name="Kaster A.-K."/>
            <person name="Ovreas L."/>
            <person name="Rohde M."/>
            <person name="Galperin M.Y."/>
            <person name="Jogler C."/>
        </authorList>
    </citation>
    <scope>NUCLEOTIDE SEQUENCE [LARGE SCALE GENOMIC DNA]</scope>
    <source>
        <strain evidence="1 2">Q31a</strain>
    </source>
</reference>
<evidence type="ECO:0000313" key="2">
    <source>
        <dbReference type="Proteomes" id="UP000318017"/>
    </source>
</evidence>
<dbReference type="AlphaFoldDB" id="A0A518G7P7"/>
<dbReference type="RefSeq" id="WP_145078449.1">
    <property type="nucleotide sequence ID" value="NZ_CP036298.1"/>
</dbReference>
<evidence type="ECO:0000313" key="1">
    <source>
        <dbReference type="EMBL" id="QDV24610.1"/>
    </source>
</evidence>